<dbReference type="GO" id="GO:0035371">
    <property type="term" value="C:microtubule plus-end"/>
    <property type="evidence" value="ECO:0007669"/>
    <property type="project" value="TreeGrafter"/>
</dbReference>
<dbReference type="PANTHER" id="PTHR18916:SF85">
    <property type="entry name" value="TUBULIN-FOLDING COFACTOR B"/>
    <property type="match status" value="1"/>
</dbReference>
<dbReference type="InterPro" id="IPR029071">
    <property type="entry name" value="Ubiquitin-like_domsf"/>
</dbReference>
<dbReference type="GO" id="GO:0005829">
    <property type="term" value="C:cytosol"/>
    <property type="evidence" value="ECO:0007669"/>
    <property type="project" value="UniProtKB-ARBA"/>
</dbReference>
<comment type="caution">
    <text evidence="6">The sequence shown here is derived from an EMBL/GenBank/DDBJ whole genome shotgun (WGS) entry which is preliminary data.</text>
</comment>
<dbReference type="Gene3D" id="2.30.30.190">
    <property type="entry name" value="CAP Gly-rich-like domain"/>
    <property type="match status" value="1"/>
</dbReference>
<evidence type="ECO:0000256" key="4">
    <source>
        <dbReference type="ARBA" id="ARBA00025779"/>
    </source>
</evidence>
<dbReference type="AlphaFoldDB" id="A0A0B2UNC8"/>
<dbReference type="Proteomes" id="UP000031036">
    <property type="component" value="Unassembled WGS sequence"/>
</dbReference>
<keyword evidence="7" id="KW-1185">Reference proteome</keyword>
<dbReference type="InterPro" id="IPR036859">
    <property type="entry name" value="CAP-Gly_dom_sf"/>
</dbReference>
<comment type="similarity">
    <text evidence="4">Belongs to the TBCB family.</text>
</comment>
<dbReference type="InterPro" id="IPR000938">
    <property type="entry name" value="CAP-Gly_domain"/>
</dbReference>
<protein>
    <submittedName>
        <fullName evidence="6">Tubulin-specific chaperone B</fullName>
    </submittedName>
</protein>
<evidence type="ECO:0000256" key="3">
    <source>
        <dbReference type="ARBA" id="ARBA00023186"/>
    </source>
</evidence>
<dbReference type="GO" id="GO:0031122">
    <property type="term" value="P:cytoplasmic microtubule organization"/>
    <property type="evidence" value="ECO:0007669"/>
    <property type="project" value="TreeGrafter"/>
</dbReference>
<dbReference type="InterPro" id="IPR000626">
    <property type="entry name" value="Ubiquitin-like_dom"/>
</dbReference>
<name>A0A0B2UNC8_TOXCA</name>
<evidence type="ECO:0000313" key="6">
    <source>
        <dbReference type="EMBL" id="KHN72521.1"/>
    </source>
</evidence>
<dbReference type="CDD" id="cd01789">
    <property type="entry name" value="Ubl_TBCB"/>
    <property type="match status" value="1"/>
</dbReference>
<gene>
    <name evidence="6" type="primary">F53F4.3</name>
    <name evidence="6" type="ORF">Tcan_14757</name>
</gene>
<dbReference type="InterPro" id="IPR045172">
    <property type="entry name" value="TBCB_Ubl"/>
</dbReference>
<dbReference type="OMA" id="DQYEQRT"/>
<dbReference type="Pfam" id="PF01302">
    <property type="entry name" value="CAP_GLY"/>
    <property type="match status" value="1"/>
</dbReference>
<evidence type="ECO:0000256" key="1">
    <source>
        <dbReference type="ARBA" id="ARBA00004496"/>
    </source>
</evidence>
<dbReference type="Pfam" id="PF14560">
    <property type="entry name" value="Ubiquitin_2"/>
    <property type="match status" value="1"/>
</dbReference>
<evidence type="ECO:0000313" key="7">
    <source>
        <dbReference type="Proteomes" id="UP000031036"/>
    </source>
</evidence>
<keyword evidence="2" id="KW-0963">Cytoplasm</keyword>
<dbReference type="STRING" id="6265.A0A0B2UNC8"/>
<evidence type="ECO:0000256" key="2">
    <source>
        <dbReference type="ARBA" id="ARBA00022490"/>
    </source>
</evidence>
<dbReference type="Gene3D" id="3.10.20.90">
    <property type="entry name" value="Phosphatidylinositol 3-kinase Catalytic Subunit, Chain A, domain 1"/>
    <property type="match status" value="1"/>
</dbReference>
<proteinExistence type="inferred from homology"/>
<dbReference type="GO" id="GO:0007023">
    <property type="term" value="P:post-chaperonin tubulin folding pathway"/>
    <property type="evidence" value="ECO:0007669"/>
    <property type="project" value="InterPro"/>
</dbReference>
<feature type="domain" description="CAP-Gly" evidence="5">
    <location>
        <begin position="170"/>
        <end position="212"/>
    </location>
</feature>
<evidence type="ECO:0000259" key="5">
    <source>
        <dbReference type="PROSITE" id="PS50245"/>
    </source>
</evidence>
<dbReference type="GO" id="GO:0005634">
    <property type="term" value="C:nucleus"/>
    <property type="evidence" value="ECO:0007669"/>
    <property type="project" value="TreeGrafter"/>
</dbReference>
<dbReference type="GO" id="GO:0043014">
    <property type="term" value="F:alpha-tubulin binding"/>
    <property type="evidence" value="ECO:0007669"/>
    <property type="project" value="InterPro"/>
</dbReference>
<comment type="subcellular location">
    <subcellularLocation>
        <location evidence="1">Cytoplasm</location>
    </subcellularLocation>
</comment>
<dbReference type="SUPFAM" id="SSF74924">
    <property type="entry name" value="Cap-Gly domain"/>
    <property type="match status" value="1"/>
</dbReference>
<accession>A0A0B2UNC8</accession>
<dbReference type="GO" id="GO:0007021">
    <property type="term" value="P:tubulin complex assembly"/>
    <property type="evidence" value="ECO:0007669"/>
    <property type="project" value="InterPro"/>
</dbReference>
<dbReference type="GO" id="GO:0051010">
    <property type="term" value="F:microtubule plus-end binding"/>
    <property type="evidence" value="ECO:0007669"/>
    <property type="project" value="TreeGrafter"/>
</dbReference>
<dbReference type="PROSITE" id="PS00845">
    <property type="entry name" value="CAP_GLY_1"/>
    <property type="match status" value="1"/>
</dbReference>
<sequence length="233" mass="26427">MTTRVINLQIVSDANQYPCEKHFPPTMILADFKNKLQLVVGIAAGSMQMELLDRNGKYVTSLTDDLATLESLGVCDGMRIHVKDVSGEIASLLDHSVEKYKISDEQYEQRSESVRVWKKLHGFDKQPDQATMHDVENSKMIAEGIKVLFFAFHVQLTNQPEKRGVVSYVGETKFKPGYWIGITYDEPVGKNDGSVNGERYFTCMDKYGGFVRPQDVKVGDFPPFICDREMEEI</sequence>
<dbReference type="SUPFAM" id="SSF54236">
    <property type="entry name" value="Ubiquitin-like"/>
    <property type="match status" value="1"/>
</dbReference>
<dbReference type="EMBL" id="JPKZ01003248">
    <property type="protein sequence ID" value="KHN72521.1"/>
    <property type="molecule type" value="Genomic_DNA"/>
</dbReference>
<dbReference type="FunFam" id="2.30.30.190:FF:000013">
    <property type="entry name" value="Tubulin-folding cofactor B"/>
    <property type="match status" value="1"/>
</dbReference>
<dbReference type="PROSITE" id="PS50245">
    <property type="entry name" value="CAP_GLY_2"/>
    <property type="match status" value="1"/>
</dbReference>
<reference evidence="6 7" key="1">
    <citation type="submission" date="2014-11" db="EMBL/GenBank/DDBJ databases">
        <title>Genetic blueprint of the zoonotic pathogen Toxocara canis.</title>
        <authorList>
            <person name="Zhu X.-Q."/>
            <person name="Korhonen P.K."/>
            <person name="Cai H."/>
            <person name="Young N.D."/>
            <person name="Nejsum P."/>
            <person name="von Samson-Himmelstjerna G."/>
            <person name="Boag P.R."/>
            <person name="Tan P."/>
            <person name="Li Q."/>
            <person name="Min J."/>
            <person name="Yang Y."/>
            <person name="Wang X."/>
            <person name="Fang X."/>
            <person name="Hall R.S."/>
            <person name="Hofmann A."/>
            <person name="Sternberg P.W."/>
            <person name="Jex A.R."/>
            <person name="Gasser R.B."/>
        </authorList>
    </citation>
    <scope>NUCLEOTIDE SEQUENCE [LARGE SCALE GENOMIC DNA]</scope>
    <source>
        <strain evidence="6">PN_DK_2014</strain>
    </source>
</reference>
<keyword evidence="3" id="KW-0143">Chaperone</keyword>
<organism evidence="6 7">
    <name type="scientific">Toxocara canis</name>
    <name type="common">Canine roundworm</name>
    <dbReference type="NCBI Taxonomy" id="6265"/>
    <lineage>
        <taxon>Eukaryota</taxon>
        <taxon>Metazoa</taxon>
        <taxon>Ecdysozoa</taxon>
        <taxon>Nematoda</taxon>
        <taxon>Chromadorea</taxon>
        <taxon>Rhabditida</taxon>
        <taxon>Spirurina</taxon>
        <taxon>Ascaridomorpha</taxon>
        <taxon>Ascaridoidea</taxon>
        <taxon>Toxocaridae</taxon>
        <taxon>Toxocara</taxon>
    </lineage>
</organism>
<dbReference type="OrthoDB" id="5295208at2759"/>
<dbReference type="PANTHER" id="PTHR18916">
    <property type="entry name" value="DYNACTIN 1-RELATED MICROTUBULE-BINDING"/>
    <property type="match status" value="1"/>
</dbReference>
<dbReference type="SMART" id="SM01052">
    <property type="entry name" value="CAP_GLY"/>
    <property type="match status" value="1"/>
</dbReference>